<dbReference type="Pfam" id="PF26428">
    <property type="entry name" value="Zwei_Ig_N"/>
    <property type="match status" value="1"/>
</dbReference>
<dbReference type="EMBL" id="CATQJA010002664">
    <property type="protein sequence ID" value="CAJ0582300.1"/>
    <property type="molecule type" value="Genomic_DNA"/>
</dbReference>
<dbReference type="GO" id="GO:0050808">
    <property type="term" value="P:synapse organization"/>
    <property type="evidence" value="ECO:0007669"/>
    <property type="project" value="TreeGrafter"/>
</dbReference>
<dbReference type="InterPro" id="IPR007110">
    <property type="entry name" value="Ig-like_dom"/>
</dbReference>
<keyword evidence="1" id="KW-0393">Immunoglobulin domain</keyword>
<sequence>MNFLILCLIVAVLALNAEAWGYGGYGGYGMGYRPWGMGGYGMGYGMGMGMYPGMGIDQFAYAVIRKLMGTTMRLYLIGTLIALYNVCADQPVAIGNLAVSFQGKGYKSSPENPLKGQMNDLWCQAQENREHVEIESAKFVRIGDRKVFDAHIDEDQKRAVLIFGNVPVTEAAKYRCEIITHGGHEIFGNMFAYAHPVIHANESLGVYKPDGNEDNQLVAKKPVYANLGQNAMIECPVVGYPHPSTVWYKDEMPIDPSQKYGMRHKGKQLTIRNVQESDFGVYRCKAYNTFAKVVDGPEADYEVSLDFTLKLAGNYGWIYPLIVILIILLLLFIIIYACKAYGKWKSDEYDVAKREKKFGVEEEEKRMVEQI</sequence>
<dbReference type="GO" id="GO:0008046">
    <property type="term" value="F:axon guidance receptor activity"/>
    <property type="evidence" value="ECO:0007669"/>
    <property type="project" value="TreeGrafter"/>
</dbReference>
<dbReference type="InterPro" id="IPR050958">
    <property type="entry name" value="Cell_Adh-Cytoskel_Orgn"/>
</dbReference>
<feature type="chain" id="PRO_5041347303" description="Ig-like domain-containing protein" evidence="3">
    <location>
        <begin position="20"/>
        <end position="371"/>
    </location>
</feature>
<evidence type="ECO:0000313" key="6">
    <source>
        <dbReference type="Proteomes" id="UP001177023"/>
    </source>
</evidence>
<protein>
    <recommendedName>
        <fullName evidence="4">Ig-like domain-containing protein</fullName>
    </recommendedName>
</protein>
<dbReference type="InterPro" id="IPR036179">
    <property type="entry name" value="Ig-like_dom_sf"/>
</dbReference>
<dbReference type="InterPro" id="IPR013783">
    <property type="entry name" value="Ig-like_fold"/>
</dbReference>
<dbReference type="Pfam" id="PF07679">
    <property type="entry name" value="I-set"/>
    <property type="match status" value="1"/>
</dbReference>
<keyword evidence="6" id="KW-1185">Reference proteome</keyword>
<reference evidence="5" key="1">
    <citation type="submission" date="2023-06" db="EMBL/GenBank/DDBJ databases">
        <authorList>
            <person name="Delattre M."/>
        </authorList>
    </citation>
    <scope>NUCLEOTIDE SEQUENCE</scope>
    <source>
        <strain evidence="5">AF72</strain>
    </source>
</reference>
<dbReference type="InterPro" id="IPR003599">
    <property type="entry name" value="Ig_sub"/>
</dbReference>
<dbReference type="Gene3D" id="2.60.40.10">
    <property type="entry name" value="Immunoglobulins"/>
    <property type="match status" value="1"/>
</dbReference>
<evidence type="ECO:0000256" key="1">
    <source>
        <dbReference type="ARBA" id="ARBA00023319"/>
    </source>
</evidence>
<dbReference type="Proteomes" id="UP001177023">
    <property type="component" value="Unassembled WGS sequence"/>
</dbReference>
<feature type="transmembrane region" description="Helical" evidence="2">
    <location>
        <begin position="317"/>
        <end position="337"/>
    </location>
</feature>
<feature type="signal peptide" evidence="3">
    <location>
        <begin position="1"/>
        <end position="19"/>
    </location>
</feature>
<dbReference type="GO" id="GO:0043025">
    <property type="term" value="C:neuronal cell body"/>
    <property type="evidence" value="ECO:0007669"/>
    <property type="project" value="TreeGrafter"/>
</dbReference>
<keyword evidence="3" id="KW-0732">Signal</keyword>
<dbReference type="InterPro" id="IPR013098">
    <property type="entry name" value="Ig_I-set"/>
</dbReference>
<dbReference type="InterPro" id="IPR003598">
    <property type="entry name" value="Ig_sub2"/>
</dbReference>
<feature type="domain" description="Ig-like" evidence="4">
    <location>
        <begin position="209"/>
        <end position="304"/>
    </location>
</feature>
<dbReference type="SMART" id="SM00409">
    <property type="entry name" value="IG"/>
    <property type="match status" value="1"/>
</dbReference>
<accession>A0AA36D7L3</accession>
<keyword evidence="2" id="KW-1133">Transmembrane helix</keyword>
<dbReference type="InterPro" id="IPR058814">
    <property type="entry name" value="ZIG1/7_N"/>
</dbReference>
<evidence type="ECO:0000256" key="3">
    <source>
        <dbReference type="SAM" id="SignalP"/>
    </source>
</evidence>
<dbReference type="GO" id="GO:0005886">
    <property type="term" value="C:plasma membrane"/>
    <property type="evidence" value="ECO:0007669"/>
    <property type="project" value="TreeGrafter"/>
</dbReference>
<name>A0AA36D7L3_9BILA</name>
<dbReference type="PANTHER" id="PTHR45080">
    <property type="entry name" value="CONTACTIN 5"/>
    <property type="match status" value="1"/>
</dbReference>
<dbReference type="AlphaFoldDB" id="A0AA36D7L3"/>
<keyword evidence="2" id="KW-0472">Membrane</keyword>
<dbReference type="SMART" id="SM00408">
    <property type="entry name" value="IGc2"/>
    <property type="match status" value="1"/>
</dbReference>
<evidence type="ECO:0000313" key="5">
    <source>
        <dbReference type="EMBL" id="CAJ0582300.1"/>
    </source>
</evidence>
<feature type="non-terminal residue" evidence="5">
    <location>
        <position position="1"/>
    </location>
</feature>
<keyword evidence="2" id="KW-0812">Transmembrane</keyword>
<dbReference type="PANTHER" id="PTHR45080:SF32">
    <property type="entry name" value="MAM DOMAIN CONTAINING GLYCOSYLPHOSPHATIDYLINOSITOL ANCHOR 1"/>
    <property type="match status" value="1"/>
</dbReference>
<feature type="transmembrane region" description="Helical" evidence="2">
    <location>
        <begin position="43"/>
        <end position="64"/>
    </location>
</feature>
<evidence type="ECO:0000256" key="2">
    <source>
        <dbReference type="SAM" id="Phobius"/>
    </source>
</evidence>
<evidence type="ECO:0000259" key="4">
    <source>
        <dbReference type="PROSITE" id="PS50835"/>
    </source>
</evidence>
<dbReference type="GO" id="GO:0030424">
    <property type="term" value="C:axon"/>
    <property type="evidence" value="ECO:0007669"/>
    <property type="project" value="TreeGrafter"/>
</dbReference>
<dbReference type="SUPFAM" id="SSF48726">
    <property type="entry name" value="Immunoglobulin"/>
    <property type="match status" value="1"/>
</dbReference>
<organism evidence="5 6">
    <name type="scientific">Mesorhabditis spiculigera</name>
    <dbReference type="NCBI Taxonomy" id="96644"/>
    <lineage>
        <taxon>Eukaryota</taxon>
        <taxon>Metazoa</taxon>
        <taxon>Ecdysozoa</taxon>
        <taxon>Nematoda</taxon>
        <taxon>Chromadorea</taxon>
        <taxon>Rhabditida</taxon>
        <taxon>Rhabditina</taxon>
        <taxon>Rhabditomorpha</taxon>
        <taxon>Rhabditoidea</taxon>
        <taxon>Rhabditidae</taxon>
        <taxon>Mesorhabditinae</taxon>
        <taxon>Mesorhabditis</taxon>
    </lineage>
</organism>
<dbReference type="PROSITE" id="PS50835">
    <property type="entry name" value="IG_LIKE"/>
    <property type="match status" value="1"/>
</dbReference>
<dbReference type="CDD" id="cd00096">
    <property type="entry name" value="Ig"/>
    <property type="match status" value="1"/>
</dbReference>
<gene>
    <name evidence="5" type="ORF">MSPICULIGERA_LOCUS20439</name>
</gene>
<comment type="caution">
    <text evidence="5">The sequence shown here is derived from an EMBL/GenBank/DDBJ whole genome shotgun (WGS) entry which is preliminary data.</text>
</comment>
<proteinExistence type="predicted"/>
<dbReference type="GO" id="GO:0007156">
    <property type="term" value="P:homophilic cell adhesion via plasma membrane adhesion molecules"/>
    <property type="evidence" value="ECO:0007669"/>
    <property type="project" value="TreeGrafter"/>
</dbReference>